<evidence type="ECO:0000313" key="2">
    <source>
        <dbReference type="Proteomes" id="UP001432109"/>
    </source>
</evidence>
<gene>
    <name evidence="1" type="ORF">CF5_0139</name>
</gene>
<reference evidence="1" key="1">
    <citation type="submission" date="2023-12" db="EMBL/GenBank/DDBJ databases">
        <title>Isolation and Characterisation of Novel Lytic Bacteriophages for therapeutic applications in Prosthetic Joint Infections.</title>
        <authorList>
            <person name="Burton N."/>
            <person name="Melo L.D.R."/>
            <person name="Pearce B."/>
            <person name="Tadesse M.D."/>
            <person name="Vryonis E."/>
            <person name="Sagona A."/>
        </authorList>
    </citation>
    <scope>NUCLEOTIDE SEQUENCE</scope>
</reference>
<accession>A0AAX4J7F8</accession>
<organism evidence="1 2">
    <name type="scientific">Staphylococcus phage CF5</name>
    <dbReference type="NCBI Taxonomy" id="3113739"/>
    <lineage>
        <taxon>Viruses</taxon>
        <taxon>Duplodnaviria</taxon>
        <taxon>Heunggongvirae</taxon>
        <taxon>Uroviricota</taxon>
        <taxon>Caudoviricetes</taxon>
        <taxon>Herelleviridae</taxon>
        <taxon>Twortvirinae</taxon>
        <taxon>Silviavirus</taxon>
    </lineage>
</organism>
<evidence type="ECO:0000313" key="1">
    <source>
        <dbReference type="EMBL" id="WRW34646.1"/>
    </source>
</evidence>
<name>A0AAX4J7F8_9CAUD</name>
<protein>
    <submittedName>
        <fullName evidence="1">Uncharacterized protein</fullName>
    </submittedName>
</protein>
<sequence>MAKNKTLTIYNSDRYFNIHTKDKDKINEAIKVTHANEDQVEQDMDKLINQSKRYTIRDNKHYMLFNEKYNNDRLIEKVCNHGGKVTYYTDSVVPYYVLKDLSNHPDSEVVYRMRNQFSDKEIDNIALSFMGTKVIIDISVVLPTVNPYDIIRSLHYIKTNVDEVHLSFPRVKDITEKQSKFYVYDGEAYDLKAHYKVDFADRIRVSLSVWKMYIYILTSTKDFGDVTSVINRIKKHRKIKL</sequence>
<proteinExistence type="predicted"/>
<dbReference type="Proteomes" id="UP001432109">
    <property type="component" value="Segment"/>
</dbReference>
<dbReference type="EMBL" id="PP034390">
    <property type="protein sequence ID" value="WRW34646.1"/>
    <property type="molecule type" value="Genomic_DNA"/>
</dbReference>